<keyword evidence="6" id="KW-0067">ATP-binding</keyword>
<feature type="domain" description="Protein kinase" evidence="10">
    <location>
        <begin position="81"/>
        <end position="357"/>
    </location>
</feature>
<dbReference type="InterPro" id="IPR011009">
    <property type="entry name" value="Kinase-like_dom_sf"/>
</dbReference>
<evidence type="ECO:0000313" key="11">
    <source>
        <dbReference type="EMBL" id="KCW57589.1"/>
    </source>
</evidence>
<dbReference type="PANTHER" id="PTHR46146:SF4">
    <property type="entry name" value="SERINE_THREONINE-PROTEIN KINASE-LIKE PROTEIN CCR4"/>
    <property type="match status" value="1"/>
</dbReference>
<dbReference type="EMBL" id="KK198760">
    <property type="protein sequence ID" value="KCW57589.1"/>
    <property type="molecule type" value="Genomic_DNA"/>
</dbReference>
<dbReference type="SMART" id="SM00220">
    <property type="entry name" value="S_TKc"/>
    <property type="match status" value="1"/>
</dbReference>
<gene>
    <name evidence="11" type="ORF">EUGRSUZ_H00362</name>
</gene>
<dbReference type="SUPFAM" id="SSF56112">
    <property type="entry name" value="Protein kinase-like (PK-like)"/>
    <property type="match status" value="1"/>
</dbReference>
<dbReference type="GO" id="GO:0045087">
    <property type="term" value="P:innate immune response"/>
    <property type="evidence" value="ECO:0007669"/>
    <property type="project" value="UniProtKB-ARBA"/>
</dbReference>
<dbReference type="Gene3D" id="3.30.200.20">
    <property type="entry name" value="Phosphorylase Kinase, domain 1"/>
    <property type="match status" value="1"/>
</dbReference>
<dbReference type="GO" id="GO:0005886">
    <property type="term" value="C:plasma membrane"/>
    <property type="evidence" value="ECO:0007669"/>
    <property type="project" value="UniProtKB-SubCell"/>
</dbReference>
<dbReference type="Pfam" id="PF00069">
    <property type="entry name" value="Pkinase"/>
    <property type="match status" value="1"/>
</dbReference>
<keyword evidence="5" id="KW-0547">Nucleotide-binding</keyword>
<dbReference type="Gene3D" id="1.10.510.10">
    <property type="entry name" value="Transferase(Phosphotransferase) domain 1"/>
    <property type="match status" value="1"/>
</dbReference>
<dbReference type="PROSITE" id="PS50011">
    <property type="entry name" value="PROTEIN_KINASE_DOM"/>
    <property type="match status" value="1"/>
</dbReference>
<dbReference type="InterPro" id="IPR008271">
    <property type="entry name" value="Ser/Thr_kinase_AS"/>
</dbReference>
<dbReference type="GO" id="GO:0004672">
    <property type="term" value="F:protein kinase activity"/>
    <property type="evidence" value="ECO:0007669"/>
    <property type="project" value="InterPro"/>
</dbReference>
<dbReference type="GO" id="GO:0005524">
    <property type="term" value="F:ATP binding"/>
    <property type="evidence" value="ECO:0007669"/>
    <property type="project" value="UniProtKB-KW"/>
</dbReference>
<sequence length="383" mass="43196">MAIFHYSGKCVVAIVRKLTKGYRHFSGKCVCHFSGKCVMAIMRKLTQCLCLRHKGFDSDMLLKEYSVFKKYSKAELGRATNDFRDEIGRGSAGSVYRGKLDDGREVAIKWTNVLEDSWGYDMLISEIKTLCHVSHKNVIRLLGFHARRSECALVYEYMNNGSLYSQIHAIRSSSFMLWNARIKVALDVARGIEYLHEFASPRIVHRDIKSTNILLDENWTAKVSDFGLSKLLSEGVDEFKYQIAGTLGYLDPEYFHTQILTTKSDVYSYGVVLLELLSGCKVLDRSEDGERLIVNTIVPCILQGNIGQALDPYMPNPAPFEMIGVRDMANLAVDCVRFRAVDRPSMSCVVDRLRSALAQFPSEMSANTETSKSCNSSPYTHLP</sequence>
<evidence type="ECO:0000256" key="1">
    <source>
        <dbReference type="ARBA" id="ARBA00004162"/>
    </source>
</evidence>
<keyword evidence="9" id="KW-1015">Disulfide bond</keyword>
<dbReference type="PANTHER" id="PTHR46146">
    <property type="entry name" value="SERINE/THREONINE-PROTEIN KINASE-LIKE PROTEIN CCR4"/>
    <property type="match status" value="1"/>
</dbReference>
<dbReference type="eggNOG" id="KOG1187">
    <property type="taxonomic scope" value="Eukaryota"/>
</dbReference>
<evidence type="ECO:0000256" key="9">
    <source>
        <dbReference type="ARBA" id="ARBA00023157"/>
    </source>
</evidence>
<organism evidence="11">
    <name type="scientific">Eucalyptus grandis</name>
    <name type="common">Flooded gum</name>
    <dbReference type="NCBI Taxonomy" id="71139"/>
    <lineage>
        <taxon>Eukaryota</taxon>
        <taxon>Viridiplantae</taxon>
        <taxon>Streptophyta</taxon>
        <taxon>Embryophyta</taxon>
        <taxon>Tracheophyta</taxon>
        <taxon>Spermatophyta</taxon>
        <taxon>Magnoliopsida</taxon>
        <taxon>eudicotyledons</taxon>
        <taxon>Gunneridae</taxon>
        <taxon>Pentapetalae</taxon>
        <taxon>rosids</taxon>
        <taxon>malvids</taxon>
        <taxon>Myrtales</taxon>
        <taxon>Myrtaceae</taxon>
        <taxon>Myrtoideae</taxon>
        <taxon>Eucalypteae</taxon>
        <taxon>Eucalyptus</taxon>
    </lineage>
</organism>
<comment type="subcellular location">
    <subcellularLocation>
        <location evidence="1">Cell membrane</location>
        <topology evidence="1">Single-pass membrane protein</topology>
    </subcellularLocation>
</comment>
<accession>A0A059AV00</accession>
<evidence type="ECO:0000259" key="10">
    <source>
        <dbReference type="PROSITE" id="PS50011"/>
    </source>
</evidence>
<dbReference type="InParanoid" id="A0A059AV00"/>
<name>A0A059AV00_EUCGR</name>
<evidence type="ECO:0000256" key="3">
    <source>
        <dbReference type="ARBA" id="ARBA00022692"/>
    </source>
</evidence>
<evidence type="ECO:0000256" key="2">
    <source>
        <dbReference type="ARBA" id="ARBA00022475"/>
    </source>
</evidence>
<reference evidence="11" key="1">
    <citation type="submission" date="2013-07" db="EMBL/GenBank/DDBJ databases">
        <title>The genome of Eucalyptus grandis.</title>
        <authorList>
            <person name="Schmutz J."/>
            <person name="Hayes R."/>
            <person name="Myburg A."/>
            <person name="Tuskan G."/>
            <person name="Grattapaglia D."/>
            <person name="Rokhsar D.S."/>
        </authorList>
    </citation>
    <scope>NUCLEOTIDE SEQUENCE</scope>
    <source>
        <tissue evidence="11">Leaf extractions</tissue>
    </source>
</reference>
<dbReference type="InterPro" id="IPR000719">
    <property type="entry name" value="Prot_kinase_dom"/>
</dbReference>
<proteinExistence type="predicted"/>
<keyword evidence="4" id="KW-0732">Signal</keyword>
<dbReference type="AlphaFoldDB" id="A0A059AV00"/>
<keyword evidence="2" id="KW-1003">Cell membrane</keyword>
<dbReference type="STRING" id="71139.A0A059AV00"/>
<dbReference type="FunFam" id="1.10.510.10:FF:000468">
    <property type="entry name" value="PTI1-like tyrosine-protein kinase 3"/>
    <property type="match status" value="1"/>
</dbReference>
<keyword evidence="8" id="KW-0472">Membrane</keyword>
<evidence type="ECO:0000256" key="5">
    <source>
        <dbReference type="ARBA" id="ARBA00022741"/>
    </source>
</evidence>
<evidence type="ECO:0000256" key="7">
    <source>
        <dbReference type="ARBA" id="ARBA00022989"/>
    </source>
</evidence>
<evidence type="ECO:0000256" key="4">
    <source>
        <dbReference type="ARBA" id="ARBA00022729"/>
    </source>
</evidence>
<dbReference type="Gramene" id="KCW57589">
    <property type="protein sequence ID" value="KCW57589"/>
    <property type="gene ID" value="EUGRSUZ_H00362"/>
</dbReference>
<dbReference type="PROSITE" id="PS00108">
    <property type="entry name" value="PROTEIN_KINASE_ST"/>
    <property type="match status" value="1"/>
</dbReference>
<keyword evidence="7" id="KW-1133">Transmembrane helix</keyword>
<evidence type="ECO:0000256" key="6">
    <source>
        <dbReference type="ARBA" id="ARBA00022840"/>
    </source>
</evidence>
<keyword evidence="3" id="KW-0812">Transmembrane</keyword>
<protein>
    <recommendedName>
        <fullName evidence="10">Protein kinase domain-containing protein</fullName>
    </recommendedName>
</protein>
<evidence type="ECO:0000256" key="8">
    <source>
        <dbReference type="ARBA" id="ARBA00023136"/>
    </source>
</evidence>